<sequence>MAPWKKTRTPWRDLQPVEGGLCIYTDGSKKKDRVGSAIVLLKENVETYHQYWRLNDEATVFMAELHAIKKAIEYISNNSILDAKIISDSIGINGPG</sequence>
<proteinExistence type="predicted"/>
<accession>A0AAV4UAI1</accession>
<keyword evidence="2" id="KW-1185">Reference proteome</keyword>
<comment type="caution">
    <text evidence="1">The sequence shown here is derived from an EMBL/GenBank/DDBJ whole genome shotgun (WGS) entry which is preliminary data.</text>
</comment>
<dbReference type="InterPro" id="IPR036397">
    <property type="entry name" value="RNaseH_sf"/>
</dbReference>
<dbReference type="Gene3D" id="3.30.420.10">
    <property type="entry name" value="Ribonuclease H-like superfamily/Ribonuclease H"/>
    <property type="match status" value="1"/>
</dbReference>
<dbReference type="SUPFAM" id="SSF53098">
    <property type="entry name" value="Ribonuclease H-like"/>
    <property type="match status" value="1"/>
</dbReference>
<dbReference type="AlphaFoldDB" id="A0AAV4UAI1"/>
<dbReference type="EMBL" id="BPLQ01010973">
    <property type="protein sequence ID" value="GIY54774.1"/>
    <property type="molecule type" value="Genomic_DNA"/>
</dbReference>
<evidence type="ECO:0000313" key="2">
    <source>
        <dbReference type="Proteomes" id="UP001054837"/>
    </source>
</evidence>
<dbReference type="GO" id="GO:0003676">
    <property type="term" value="F:nucleic acid binding"/>
    <property type="evidence" value="ECO:0007669"/>
    <property type="project" value="InterPro"/>
</dbReference>
<dbReference type="Proteomes" id="UP001054837">
    <property type="component" value="Unassembled WGS sequence"/>
</dbReference>
<gene>
    <name evidence="1" type="ORF">CDAR_391091</name>
</gene>
<dbReference type="InterPro" id="IPR012337">
    <property type="entry name" value="RNaseH-like_sf"/>
</dbReference>
<reference evidence="1 2" key="1">
    <citation type="submission" date="2021-06" db="EMBL/GenBank/DDBJ databases">
        <title>Caerostris darwini draft genome.</title>
        <authorList>
            <person name="Kono N."/>
            <person name="Arakawa K."/>
        </authorList>
    </citation>
    <scope>NUCLEOTIDE SEQUENCE [LARGE SCALE GENOMIC DNA]</scope>
</reference>
<protein>
    <recommendedName>
        <fullName evidence="3">RNase H type-1 domain-containing protein</fullName>
    </recommendedName>
</protein>
<evidence type="ECO:0008006" key="3">
    <source>
        <dbReference type="Google" id="ProtNLM"/>
    </source>
</evidence>
<organism evidence="1 2">
    <name type="scientific">Caerostris darwini</name>
    <dbReference type="NCBI Taxonomy" id="1538125"/>
    <lineage>
        <taxon>Eukaryota</taxon>
        <taxon>Metazoa</taxon>
        <taxon>Ecdysozoa</taxon>
        <taxon>Arthropoda</taxon>
        <taxon>Chelicerata</taxon>
        <taxon>Arachnida</taxon>
        <taxon>Araneae</taxon>
        <taxon>Araneomorphae</taxon>
        <taxon>Entelegynae</taxon>
        <taxon>Araneoidea</taxon>
        <taxon>Araneidae</taxon>
        <taxon>Caerostris</taxon>
    </lineage>
</organism>
<name>A0AAV4UAI1_9ARAC</name>
<evidence type="ECO:0000313" key="1">
    <source>
        <dbReference type="EMBL" id="GIY54774.1"/>
    </source>
</evidence>